<evidence type="ECO:0000256" key="5">
    <source>
        <dbReference type="ARBA" id="ARBA00022989"/>
    </source>
</evidence>
<dbReference type="Proteomes" id="UP001597023">
    <property type="component" value="Unassembled WGS sequence"/>
</dbReference>
<evidence type="ECO:0000313" key="10">
    <source>
        <dbReference type="EMBL" id="MFD0319287.1"/>
    </source>
</evidence>
<keyword evidence="4 8" id="KW-0812">Transmembrane</keyword>
<dbReference type="PROSITE" id="PS50850">
    <property type="entry name" value="MFS"/>
    <property type="match status" value="1"/>
</dbReference>
<dbReference type="NCBIfam" id="TIGR00711">
    <property type="entry name" value="efflux_EmrB"/>
    <property type="match status" value="1"/>
</dbReference>
<keyword evidence="2" id="KW-0813">Transport</keyword>
<evidence type="ECO:0000256" key="2">
    <source>
        <dbReference type="ARBA" id="ARBA00022448"/>
    </source>
</evidence>
<evidence type="ECO:0000256" key="8">
    <source>
        <dbReference type="SAM" id="Phobius"/>
    </source>
</evidence>
<dbReference type="PRINTS" id="PR01036">
    <property type="entry name" value="TCRTETB"/>
</dbReference>
<feature type="transmembrane region" description="Helical" evidence="8">
    <location>
        <begin position="177"/>
        <end position="199"/>
    </location>
</feature>
<feature type="transmembrane region" description="Helical" evidence="8">
    <location>
        <begin position="119"/>
        <end position="140"/>
    </location>
</feature>
<name>A0ABW2WL91_9ACTN</name>
<dbReference type="SUPFAM" id="SSF103473">
    <property type="entry name" value="MFS general substrate transporter"/>
    <property type="match status" value="1"/>
</dbReference>
<evidence type="ECO:0000313" key="11">
    <source>
        <dbReference type="Proteomes" id="UP001597023"/>
    </source>
</evidence>
<protein>
    <submittedName>
        <fullName evidence="10">DHA2 family efflux MFS transporter permease subunit</fullName>
    </submittedName>
</protein>
<feature type="transmembrane region" description="Helical" evidence="8">
    <location>
        <begin position="456"/>
        <end position="476"/>
    </location>
</feature>
<feature type="transmembrane region" description="Helical" evidence="8">
    <location>
        <begin position="22"/>
        <end position="46"/>
    </location>
</feature>
<evidence type="ECO:0000256" key="4">
    <source>
        <dbReference type="ARBA" id="ARBA00022692"/>
    </source>
</evidence>
<feature type="transmembrane region" description="Helical" evidence="8">
    <location>
        <begin position="379"/>
        <end position="398"/>
    </location>
</feature>
<feature type="transmembrane region" description="Helical" evidence="8">
    <location>
        <begin position="90"/>
        <end position="113"/>
    </location>
</feature>
<comment type="caution">
    <text evidence="10">The sequence shown here is derived from an EMBL/GenBank/DDBJ whole genome shotgun (WGS) entry which is preliminary data.</text>
</comment>
<evidence type="ECO:0000256" key="3">
    <source>
        <dbReference type="ARBA" id="ARBA00022475"/>
    </source>
</evidence>
<dbReference type="InterPro" id="IPR004638">
    <property type="entry name" value="EmrB-like"/>
</dbReference>
<keyword evidence="6 8" id="KW-0472">Membrane</keyword>
<dbReference type="PANTHER" id="PTHR42718:SF46">
    <property type="entry name" value="BLR6921 PROTEIN"/>
    <property type="match status" value="1"/>
</dbReference>
<proteinExistence type="predicted"/>
<feature type="transmembrane region" description="Helical" evidence="8">
    <location>
        <begin position="244"/>
        <end position="261"/>
    </location>
</feature>
<gene>
    <name evidence="10" type="ORF">ACFQZ6_34745</name>
</gene>
<evidence type="ECO:0000256" key="7">
    <source>
        <dbReference type="ARBA" id="ARBA00023251"/>
    </source>
</evidence>
<dbReference type="InterPro" id="IPR011701">
    <property type="entry name" value="MFS"/>
</dbReference>
<dbReference type="CDD" id="cd17321">
    <property type="entry name" value="MFS_MMR_MDR_like"/>
    <property type="match status" value="1"/>
</dbReference>
<feature type="transmembrane region" description="Helical" evidence="8">
    <location>
        <begin position="58"/>
        <end position="78"/>
    </location>
</feature>
<feature type="domain" description="Major facilitator superfamily (MFS) profile" evidence="9">
    <location>
        <begin position="24"/>
        <end position="480"/>
    </location>
</feature>
<dbReference type="PANTHER" id="PTHR42718">
    <property type="entry name" value="MAJOR FACILITATOR SUPERFAMILY MULTIDRUG TRANSPORTER MFSC"/>
    <property type="match status" value="1"/>
</dbReference>
<evidence type="ECO:0000256" key="1">
    <source>
        <dbReference type="ARBA" id="ARBA00004651"/>
    </source>
</evidence>
<reference evidence="11" key="1">
    <citation type="journal article" date="2019" name="Int. J. Syst. Evol. Microbiol.">
        <title>The Global Catalogue of Microorganisms (GCM) 10K type strain sequencing project: providing services to taxonomists for standard genome sequencing and annotation.</title>
        <authorList>
            <consortium name="The Broad Institute Genomics Platform"/>
            <consortium name="The Broad Institute Genome Sequencing Center for Infectious Disease"/>
            <person name="Wu L."/>
            <person name="Ma J."/>
        </authorList>
    </citation>
    <scope>NUCLEOTIDE SEQUENCE [LARGE SCALE GENOMIC DNA]</scope>
    <source>
        <strain evidence="11">CGMCC 4.7400</strain>
    </source>
</reference>
<dbReference type="Gene3D" id="1.20.1250.20">
    <property type="entry name" value="MFS general substrate transporter like domains"/>
    <property type="match status" value="1"/>
</dbReference>
<dbReference type="EMBL" id="JBHTEB010000001">
    <property type="protein sequence ID" value="MFD0319287.1"/>
    <property type="molecule type" value="Genomic_DNA"/>
</dbReference>
<keyword evidence="7" id="KW-0046">Antibiotic resistance</keyword>
<evidence type="ECO:0000259" key="9">
    <source>
        <dbReference type="PROSITE" id="PS50850"/>
    </source>
</evidence>
<feature type="transmembrane region" description="Helical" evidence="8">
    <location>
        <begin position="419"/>
        <end position="436"/>
    </location>
</feature>
<organism evidence="10 11">
    <name type="scientific">Streptomyces flavalbus</name>
    <dbReference type="NCBI Taxonomy" id="2665155"/>
    <lineage>
        <taxon>Bacteria</taxon>
        <taxon>Bacillati</taxon>
        <taxon>Actinomycetota</taxon>
        <taxon>Actinomycetes</taxon>
        <taxon>Kitasatosporales</taxon>
        <taxon>Streptomycetaceae</taxon>
        <taxon>Streptomyces</taxon>
    </lineage>
</organism>
<dbReference type="InterPro" id="IPR005829">
    <property type="entry name" value="Sugar_transporter_CS"/>
</dbReference>
<keyword evidence="11" id="KW-1185">Reference proteome</keyword>
<comment type="subcellular location">
    <subcellularLocation>
        <location evidence="1">Cell membrane</location>
        <topology evidence="1">Multi-pass membrane protein</topology>
    </subcellularLocation>
</comment>
<feature type="transmembrane region" description="Helical" evidence="8">
    <location>
        <begin position="317"/>
        <end position="339"/>
    </location>
</feature>
<feature type="transmembrane region" description="Helical" evidence="8">
    <location>
        <begin position="281"/>
        <end position="305"/>
    </location>
</feature>
<feature type="transmembrane region" description="Helical" evidence="8">
    <location>
        <begin position="346"/>
        <end position="367"/>
    </location>
</feature>
<dbReference type="Gene3D" id="1.20.1720.10">
    <property type="entry name" value="Multidrug resistance protein D"/>
    <property type="match status" value="1"/>
</dbReference>
<keyword evidence="5 8" id="KW-1133">Transmembrane helix</keyword>
<dbReference type="RefSeq" id="WP_381617666.1">
    <property type="nucleotide sequence ID" value="NZ_JBHTEB010000001.1"/>
</dbReference>
<accession>A0ABW2WL91</accession>
<dbReference type="PROSITE" id="PS00216">
    <property type="entry name" value="SUGAR_TRANSPORT_1"/>
    <property type="match status" value="1"/>
</dbReference>
<feature type="transmembrane region" description="Helical" evidence="8">
    <location>
        <begin position="152"/>
        <end position="171"/>
    </location>
</feature>
<evidence type="ECO:0000256" key="6">
    <source>
        <dbReference type="ARBA" id="ARBA00023136"/>
    </source>
</evidence>
<dbReference type="InterPro" id="IPR020846">
    <property type="entry name" value="MFS_dom"/>
</dbReference>
<feature type="transmembrane region" description="Helical" evidence="8">
    <location>
        <begin position="211"/>
        <end position="232"/>
    </location>
</feature>
<keyword evidence="3" id="KW-1003">Cell membrane</keyword>
<dbReference type="Pfam" id="PF07690">
    <property type="entry name" value="MFS_1"/>
    <property type="match status" value="1"/>
</dbReference>
<dbReference type="InterPro" id="IPR036259">
    <property type="entry name" value="MFS_trans_sf"/>
</dbReference>
<sequence>MSSADKEAQGGSVLADADPRRWAALAVLTAMQFMLMMDVTVVNIALPKIEDDLDFTPGGLAWVVNAYVLTAGGFLLLGGRLSDMFGRRRIFIAGVLVFGISSIVCGAAANSGMLVGGRFVQGFGEALAGPAALGLIPVLFRDAKERTKALGIWGGMAAVGSAVGSIVGGALTDLVDWRWIFFINVPVAVFALIMVPRVIPESRMARAPGQGIDAVGALSVTGGLVAIVYGLLQAADDPWGSTDVLLPLFGGIALLIFMAVWESRVPDPMIPMRFFTNRTRVTSNGVSVLALAAFYTYAFLLTLYLQQVLGYSPMKTGLTYIPFTIAIGVGMGVSTALMPRLGVKPILMISFLGSAGGLLLAAGGLATDASFLTGIMPGLLVYGFFNAVGFPALTNGALHEVTGQDAGLASGVQTAMQQVGGSLGLATLVPLALRYVNDHVADGDLPQIAQTEGYALALRVGAGFLVVATVLVLLLMDKVDSKPRDAVAEATSGAAVAQDTPRTPAAS</sequence>